<evidence type="ECO:0000313" key="5">
    <source>
        <dbReference type="EMBL" id="CAF9904506.1"/>
    </source>
</evidence>
<keyword evidence="1" id="KW-0479">Metal-binding</keyword>
<dbReference type="AlphaFoldDB" id="A0A8H3EKC0"/>
<sequence length="392" mass="43935">MRDTLGKNHHYSTSYRNAPIDHGLLRGVLLELHAQNMKLPEDVVDDQFPVVESIVKFAAPIPEESKGRNVIAGALVKSLWQTLDHQPFTRLGDQHKYPAADGSNNVTGSTYARSVEPVTVLPAVLPDPSLIFGALFARDGPQEEHPSKISIMLFYLATIFSMLMDAYRVSDVFRTNEYDYNNVDSSFYLDLGPLYGHNEEQQAAVRTFVDGKLKPDTFSEVKILGYPPGVCTLLVSFNRYHNFVVDELANISEGGRFSLPVESAQREASEAAMKKCENDLFQTGRLITCGLYVHIIIGDYFKTILNLNRSSSTWNFDPLADFGKTTVPSATGHQVSVDFNLMNRWYTAMSAKDELWTLDFYKDIFPNADPATLSLPAEESAPRTWGCRRVED</sequence>
<dbReference type="InterPro" id="IPR019791">
    <property type="entry name" value="Haem_peroxidase_animal"/>
</dbReference>
<keyword evidence="4" id="KW-0408">Iron</keyword>
<dbReference type="PROSITE" id="PS50292">
    <property type="entry name" value="PEROXIDASE_3"/>
    <property type="match status" value="1"/>
</dbReference>
<organism evidence="5 6">
    <name type="scientific">Alectoria fallacina</name>
    <dbReference type="NCBI Taxonomy" id="1903189"/>
    <lineage>
        <taxon>Eukaryota</taxon>
        <taxon>Fungi</taxon>
        <taxon>Dikarya</taxon>
        <taxon>Ascomycota</taxon>
        <taxon>Pezizomycotina</taxon>
        <taxon>Lecanoromycetes</taxon>
        <taxon>OSLEUM clade</taxon>
        <taxon>Lecanoromycetidae</taxon>
        <taxon>Lecanorales</taxon>
        <taxon>Lecanorineae</taxon>
        <taxon>Parmeliaceae</taxon>
        <taxon>Alectoria</taxon>
    </lineage>
</organism>
<dbReference type="Gene3D" id="1.10.640.10">
    <property type="entry name" value="Haem peroxidase domain superfamily, animal type"/>
    <property type="match status" value="1"/>
</dbReference>
<dbReference type="GO" id="GO:0006631">
    <property type="term" value="P:fatty acid metabolic process"/>
    <property type="evidence" value="ECO:0007669"/>
    <property type="project" value="UniProtKB-ARBA"/>
</dbReference>
<keyword evidence="2" id="KW-0223">Dioxygenase</keyword>
<dbReference type="SUPFAM" id="SSF48113">
    <property type="entry name" value="Heme-dependent peroxidases"/>
    <property type="match status" value="1"/>
</dbReference>
<protein>
    <recommendedName>
        <fullName evidence="7">Heme peroxidase</fullName>
    </recommendedName>
</protein>
<evidence type="ECO:0000256" key="1">
    <source>
        <dbReference type="ARBA" id="ARBA00022723"/>
    </source>
</evidence>
<dbReference type="PANTHER" id="PTHR11903">
    <property type="entry name" value="PROSTAGLANDIN G/H SYNTHASE"/>
    <property type="match status" value="1"/>
</dbReference>
<name>A0A8H3EKC0_9LECA</name>
<gene>
    <name evidence="5" type="ORF">ALECFALPRED_008588</name>
</gene>
<dbReference type="OrthoDB" id="823504at2759"/>
<reference evidence="5" key="1">
    <citation type="submission" date="2021-03" db="EMBL/GenBank/DDBJ databases">
        <authorList>
            <person name="Tagirdzhanova G."/>
        </authorList>
    </citation>
    <scope>NUCLEOTIDE SEQUENCE</scope>
</reference>
<evidence type="ECO:0000256" key="4">
    <source>
        <dbReference type="ARBA" id="ARBA00023004"/>
    </source>
</evidence>
<dbReference type="Proteomes" id="UP000664203">
    <property type="component" value="Unassembled WGS sequence"/>
</dbReference>
<evidence type="ECO:0000256" key="3">
    <source>
        <dbReference type="ARBA" id="ARBA00023002"/>
    </source>
</evidence>
<dbReference type="InterPro" id="IPR010255">
    <property type="entry name" value="Haem_peroxidase_sf"/>
</dbReference>
<dbReference type="GO" id="GO:0004601">
    <property type="term" value="F:peroxidase activity"/>
    <property type="evidence" value="ECO:0007669"/>
    <property type="project" value="InterPro"/>
</dbReference>
<dbReference type="GO" id="GO:0006979">
    <property type="term" value="P:response to oxidative stress"/>
    <property type="evidence" value="ECO:0007669"/>
    <property type="project" value="InterPro"/>
</dbReference>
<dbReference type="GO" id="GO:0020037">
    <property type="term" value="F:heme binding"/>
    <property type="evidence" value="ECO:0007669"/>
    <property type="project" value="InterPro"/>
</dbReference>
<dbReference type="InterPro" id="IPR037120">
    <property type="entry name" value="Haem_peroxidase_sf_animal"/>
</dbReference>
<dbReference type="PANTHER" id="PTHR11903:SF37">
    <property type="entry name" value="PSI-PRODUCING OXYGENASE A"/>
    <property type="match status" value="1"/>
</dbReference>
<keyword evidence="6" id="KW-1185">Reference proteome</keyword>
<evidence type="ECO:0000313" key="6">
    <source>
        <dbReference type="Proteomes" id="UP000664203"/>
    </source>
</evidence>
<keyword evidence="3" id="KW-0560">Oxidoreductase</keyword>
<accession>A0A8H3EKC0</accession>
<dbReference type="GO" id="GO:0051213">
    <property type="term" value="F:dioxygenase activity"/>
    <property type="evidence" value="ECO:0007669"/>
    <property type="project" value="UniProtKB-KW"/>
</dbReference>
<proteinExistence type="predicted"/>
<dbReference type="GO" id="GO:0046872">
    <property type="term" value="F:metal ion binding"/>
    <property type="evidence" value="ECO:0007669"/>
    <property type="project" value="UniProtKB-KW"/>
</dbReference>
<comment type="caution">
    <text evidence="5">The sequence shown here is derived from an EMBL/GenBank/DDBJ whole genome shotgun (WGS) entry which is preliminary data.</text>
</comment>
<dbReference type="InterPro" id="IPR050783">
    <property type="entry name" value="Oxylipin_biosynth_metab"/>
</dbReference>
<evidence type="ECO:0000256" key="2">
    <source>
        <dbReference type="ARBA" id="ARBA00022964"/>
    </source>
</evidence>
<dbReference type="EMBL" id="CAJPDR010000006">
    <property type="protein sequence ID" value="CAF9904506.1"/>
    <property type="molecule type" value="Genomic_DNA"/>
</dbReference>
<evidence type="ECO:0008006" key="7">
    <source>
        <dbReference type="Google" id="ProtNLM"/>
    </source>
</evidence>